<keyword evidence="1" id="KW-0812">Transmembrane</keyword>
<name>A0A2G9Y951_9BACT</name>
<reference evidence="2 3" key="1">
    <citation type="submission" date="2017-09" db="EMBL/GenBank/DDBJ databases">
        <title>Depth-based differentiation of microbial function through sediment-hosted aquifers and enrichment of novel symbionts in the deep terrestrial subsurface.</title>
        <authorList>
            <person name="Probst A.J."/>
            <person name="Ladd B."/>
            <person name="Jarett J.K."/>
            <person name="Geller-Mcgrath D.E."/>
            <person name="Sieber C.M."/>
            <person name="Emerson J.B."/>
            <person name="Anantharaman K."/>
            <person name="Thomas B.C."/>
            <person name="Malmstrom R."/>
            <person name="Stieglmeier M."/>
            <person name="Klingl A."/>
            <person name="Woyke T."/>
            <person name="Ryan C.M."/>
            <person name="Banfield J.F."/>
        </authorList>
    </citation>
    <scope>NUCLEOTIDE SEQUENCE [LARGE SCALE GENOMIC DNA]</scope>
    <source>
        <strain evidence="2">CG23_combo_of_CG06-09_8_20_14_all_48_7</strain>
    </source>
</reference>
<keyword evidence="1" id="KW-0472">Membrane</keyword>
<dbReference type="Proteomes" id="UP000230392">
    <property type="component" value="Unassembled WGS sequence"/>
</dbReference>
<evidence type="ECO:0000313" key="2">
    <source>
        <dbReference type="EMBL" id="PIP15782.1"/>
    </source>
</evidence>
<evidence type="ECO:0000256" key="1">
    <source>
        <dbReference type="SAM" id="Phobius"/>
    </source>
</evidence>
<proteinExistence type="predicted"/>
<organism evidence="2 3">
    <name type="scientific">bacterium (Candidatus Ratteibacteria) CG23_combo_of_CG06-09_8_20_14_all_48_7</name>
    <dbReference type="NCBI Taxonomy" id="2014292"/>
    <lineage>
        <taxon>Bacteria</taxon>
        <taxon>Candidatus Ratteibacteria</taxon>
    </lineage>
</organism>
<dbReference type="AlphaFoldDB" id="A0A2G9Y951"/>
<gene>
    <name evidence="2" type="ORF">COX46_04990</name>
</gene>
<sequence length="64" mass="7659">MEWAKMEMAFHTISQTFTILLGVFILLILGWAVAYLVRLVIAWFLDRIRFDAFCEREGFFELLR</sequence>
<comment type="caution">
    <text evidence="2">The sequence shown here is derived from an EMBL/GenBank/DDBJ whole genome shotgun (WGS) entry which is preliminary data.</text>
</comment>
<protein>
    <submittedName>
        <fullName evidence="2">Uncharacterized protein</fullName>
    </submittedName>
</protein>
<accession>A0A2G9Y951</accession>
<dbReference type="EMBL" id="PCRF01000245">
    <property type="protein sequence ID" value="PIP15782.1"/>
    <property type="molecule type" value="Genomic_DNA"/>
</dbReference>
<evidence type="ECO:0000313" key="3">
    <source>
        <dbReference type="Proteomes" id="UP000230392"/>
    </source>
</evidence>
<keyword evidence="1" id="KW-1133">Transmembrane helix</keyword>
<feature type="transmembrane region" description="Helical" evidence="1">
    <location>
        <begin position="20"/>
        <end position="45"/>
    </location>
</feature>
<feature type="non-terminal residue" evidence="2">
    <location>
        <position position="64"/>
    </location>
</feature>